<protein>
    <recommendedName>
        <fullName evidence="3">DUF1173 domain-containing protein</fullName>
    </recommendedName>
</protein>
<keyword evidence="2" id="KW-1185">Reference proteome</keyword>
<dbReference type="Proteomes" id="UP000701702">
    <property type="component" value="Unassembled WGS sequence"/>
</dbReference>
<proteinExistence type="predicted"/>
<evidence type="ECO:0000313" key="2">
    <source>
        <dbReference type="Proteomes" id="UP000701702"/>
    </source>
</evidence>
<gene>
    <name evidence="1" type="ORF">LMG23994_00768</name>
</gene>
<name>A0ABN7Y136_9BURK</name>
<dbReference type="EMBL" id="CAJZAF010000003">
    <property type="protein sequence ID" value="CAG9165645.1"/>
    <property type="molecule type" value="Genomic_DNA"/>
</dbReference>
<organism evidence="1 2">
    <name type="scientific">Cupriavidus pinatubonensis</name>
    <dbReference type="NCBI Taxonomy" id="248026"/>
    <lineage>
        <taxon>Bacteria</taxon>
        <taxon>Pseudomonadati</taxon>
        <taxon>Pseudomonadota</taxon>
        <taxon>Betaproteobacteria</taxon>
        <taxon>Burkholderiales</taxon>
        <taxon>Burkholderiaceae</taxon>
        <taxon>Cupriavidus</taxon>
    </lineage>
</organism>
<comment type="caution">
    <text evidence="1">The sequence shown here is derived from an EMBL/GenBank/DDBJ whole genome shotgun (WGS) entry which is preliminary data.</text>
</comment>
<reference evidence="1 2" key="1">
    <citation type="submission" date="2021-08" db="EMBL/GenBank/DDBJ databases">
        <authorList>
            <person name="Peeters C."/>
        </authorList>
    </citation>
    <scope>NUCLEOTIDE SEQUENCE [LARGE SCALE GENOMIC DNA]</scope>
    <source>
        <strain evidence="1 2">LMG 23994</strain>
    </source>
</reference>
<dbReference type="InterPro" id="IPR009553">
    <property type="entry name" value="DUF1173"/>
</dbReference>
<dbReference type="RefSeq" id="WP_223999923.1">
    <property type="nucleotide sequence ID" value="NZ_CAJZAF010000003.1"/>
</dbReference>
<sequence length="411" mass="45982">MITVRIGSEEHDLERVLESPADYARALELARGLGGYAECGCNMASPRPKLVIRAHGMIFILARWPDDPRPHLGGCPFLDRYNRLKGTTTKRDPFQFTGGIHDMRLDVALKVAAGGQKTPTRRPSTAAARTQRRAAPLLAFLQYAWQSAGLHTWPGYGRRGWNACWVRLVGEMAECNINGRPGSEVLHVMERWDEARKADLAAELEAFHNGASISKDSYQRRLIIGEIDVLRPSPHGGQLKLRQARHWYFLSNELYEQFQQKYKIALTGIGREDLRCVVVLAFEKSRQGYLNVMDAAAMLANGQFIPCDSSYEAAMSDRLVAENRAFEKPLRHIDNAPVHPDFRLTDTVPETVIEVLGLAGNPEYDQRMAEKRAYYRENGLPLVEWVPTTESLAAVQLPAPVPGRPTRAAGA</sequence>
<evidence type="ECO:0000313" key="1">
    <source>
        <dbReference type="EMBL" id="CAG9165645.1"/>
    </source>
</evidence>
<dbReference type="Pfam" id="PF06666">
    <property type="entry name" value="DUF1173"/>
    <property type="match status" value="1"/>
</dbReference>
<accession>A0ABN7Y136</accession>
<evidence type="ECO:0008006" key="3">
    <source>
        <dbReference type="Google" id="ProtNLM"/>
    </source>
</evidence>